<evidence type="ECO:0000256" key="1">
    <source>
        <dbReference type="SAM" id="Phobius"/>
    </source>
</evidence>
<reference evidence="2 3" key="1">
    <citation type="journal article" date="2013" name="Nature">
        <title>Anaerobic oxidation of methane coupled to nitrate reduction in a novel archaeal lineage.</title>
        <authorList>
            <person name="Haroon M.F."/>
            <person name="Hu S."/>
            <person name="Shi Y."/>
            <person name="Imelfort M."/>
            <person name="Keller J."/>
            <person name="Hugenholtz P."/>
            <person name="Yuan Z."/>
            <person name="Tyson G.W."/>
        </authorList>
    </citation>
    <scope>NUCLEOTIDE SEQUENCE [LARGE SCALE GENOMIC DNA]</scope>
    <source>
        <strain evidence="2 3">ANME-2d</strain>
    </source>
</reference>
<accession>A0A062UXR0</accession>
<organism evidence="2 3">
    <name type="scientific">Candidatus Methanoperedens nitratireducens</name>
    <dbReference type="NCBI Taxonomy" id="1392998"/>
    <lineage>
        <taxon>Archaea</taxon>
        <taxon>Methanobacteriati</taxon>
        <taxon>Methanobacteriota</taxon>
        <taxon>Stenosarchaea group</taxon>
        <taxon>Methanomicrobia</taxon>
        <taxon>Methanosarcinales</taxon>
        <taxon>ANME-2 cluster</taxon>
        <taxon>Candidatus Methanoperedentaceae</taxon>
        <taxon>Candidatus Methanoperedens</taxon>
    </lineage>
</organism>
<gene>
    <name evidence="2" type="ORF">ANME2D_01821</name>
</gene>
<comment type="caution">
    <text evidence="2">The sequence shown here is derived from an EMBL/GenBank/DDBJ whole genome shotgun (WGS) entry which is preliminary data.</text>
</comment>
<protein>
    <submittedName>
        <fullName evidence="2">Uncharacterized protein</fullName>
    </submittedName>
</protein>
<sequence length="277" mass="30832">MGIIENRDAQFMLLAGFIIAIGLVITTVLLNSVIFEGNMAIGAGTEPSKIGIINLMEITRDETRSAYRNATAPGTDYTLRFTNFSNQMQNFSTNLSKIYALHGEGINVSWDVSNWENSLFANFTENGTASGAVDWTVVEGVRNTTAFELRRINVSAGGYFIINVTNSSASVWSMNFTGGNQINVTNKTGGISNYTDDYNYINILDSTYEFNSSTLNEIYNINFVRGNEAWGQFTIKGNHTIYNKKFIRSRDYILNATAVLYTSRMRANITIPVSVPW</sequence>
<keyword evidence="3" id="KW-1185">Reference proteome</keyword>
<evidence type="ECO:0000313" key="2">
    <source>
        <dbReference type="EMBL" id="KCZ71766.1"/>
    </source>
</evidence>
<feature type="transmembrane region" description="Helical" evidence="1">
    <location>
        <begin position="12"/>
        <end position="35"/>
    </location>
</feature>
<dbReference type="RefSeq" id="WP_048090738.1">
    <property type="nucleotide sequence ID" value="NZ_JMIY01000004.1"/>
</dbReference>
<name>A0A062UXR0_9EURY</name>
<dbReference type="Proteomes" id="UP000027153">
    <property type="component" value="Unassembled WGS sequence"/>
</dbReference>
<evidence type="ECO:0000313" key="3">
    <source>
        <dbReference type="Proteomes" id="UP000027153"/>
    </source>
</evidence>
<dbReference type="OrthoDB" id="147796at2157"/>
<keyword evidence="1" id="KW-1133">Transmembrane helix</keyword>
<keyword evidence="1" id="KW-0472">Membrane</keyword>
<dbReference type="AlphaFoldDB" id="A0A062UXR0"/>
<keyword evidence="1" id="KW-0812">Transmembrane</keyword>
<proteinExistence type="predicted"/>
<dbReference type="EMBL" id="JMIY01000004">
    <property type="protein sequence ID" value="KCZ71766.1"/>
    <property type="molecule type" value="Genomic_DNA"/>
</dbReference>